<keyword evidence="2" id="KW-1185">Reference proteome</keyword>
<dbReference type="EMBL" id="CP043498">
    <property type="protein sequence ID" value="QFY59479.1"/>
    <property type="molecule type" value="Genomic_DNA"/>
</dbReference>
<proteinExistence type="predicted"/>
<protein>
    <submittedName>
        <fullName evidence="1">Uncharacterized protein</fullName>
    </submittedName>
</protein>
<dbReference type="RefSeq" id="WP_153269843.1">
    <property type="nucleotide sequence ID" value="NZ_CP043498.1"/>
</dbReference>
<organism evidence="1 2">
    <name type="scientific">Rhizobium grahamii</name>
    <dbReference type="NCBI Taxonomy" id="1120045"/>
    <lineage>
        <taxon>Bacteria</taxon>
        <taxon>Pseudomonadati</taxon>
        <taxon>Pseudomonadota</taxon>
        <taxon>Alphaproteobacteria</taxon>
        <taxon>Hyphomicrobiales</taxon>
        <taxon>Rhizobiaceae</taxon>
        <taxon>Rhizobium/Agrobacterium group</taxon>
        <taxon>Rhizobium</taxon>
    </lineage>
</organism>
<dbReference type="OrthoDB" id="8278137at2"/>
<name>A0A5Q0C776_9HYPH</name>
<dbReference type="AlphaFoldDB" id="A0A5Q0C776"/>
<evidence type="ECO:0000313" key="2">
    <source>
        <dbReference type="Proteomes" id="UP000326881"/>
    </source>
</evidence>
<dbReference type="Proteomes" id="UP000326881">
    <property type="component" value="Chromosome"/>
</dbReference>
<evidence type="ECO:0000313" key="1">
    <source>
        <dbReference type="EMBL" id="QFY59479.1"/>
    </source>
</evidence>
<dbReference type="KEGG" id="rgr:FZ934_02935"/>
<sequence length="68" mass="7509">MSLLIGSTFSPEDLDILRHALDAWCVERRIDIKSSEAQVAASAALDLYQSGFDDSDKLLLALRDLKSL</sequence>
<reference evidence="1 2" key="1">
    <citation type="submission" date="2019-08" db="EMBL/GenBank/DDBJ databases">
        <title>Prosopis cineraria nodule microbiome.</title>
        <authorList>
            <person name="Ali R."/>
            <person name="Chaluvadi S.R."/>
            <person name="Wang X."/>
        </authorList>
    </citation>
    <scope>NUCLEOTIDE SEQUENCE [LARGE SCALE GENOMIC DNA]</scope>
    <source>
        <strain evidence="1 2">BG7</strain>
    </source>
</reference>
<gene>
    <name evidence="1" type="ORF">FZ934_02935</name>
</gene>
<accession>A0A5Q0C776</accession>